<dbReference type="Gene3D" id="1.25.40.10">
    <property type="entry name" value="Tetratricopeptide repeat domain"/>
    <property type="match status" value="1"/>
</dbReference>
<name>A0A495PIK1_9FLAO</name>
<evidence type="ECO:0000256" key="11">
    <source>
        <dbReference type="ARBA" id="ARBA00022998"/>
    </source>
</evidence>
<gene>
    <name evidence="22" type="ORF">BC962_2283</name>
</gene>
<dbReference type="Gene3D" id="3.30.70.1230">
    <property type="entry name" value="Nucleotide cyclase"/>
    <property type="match status" value="1"/>
</dbReference>
<reference evidence="22 23" key="1">
    <citation type="submission" date="2018-10" db="EMBL/GenBank/DDBJ databases">
        <title>Genomic Encyclopedia of Archaeal and Bacterial Type Strains, Phase II (KMG-II): from individual species to whole genera.</title>
        <authorList>
            <person name="Goeker M."/>
        </authorList>
    </citation>
    <scope>NUCLEOTIDE SEQUENCE [LARGE SCALE GENOMIC DNA]</scope>
    <source>
        <strain evidence="22 23">DSM 19839</strain>
    </source>
</reference>
<dbReference type="GO" id="GO:0046872">
    <property type="term" value="F:metal ion binding"/>
    <property type="evidence" value="ECO:0007669"/>
    <property type="project" value="UniProtKB-KW"/>
</dbReference>
<dbReference type="RefSeq" id="WP_121346117.1">
    <property type="nucleotide sequence ID" value="NZ_RBLG01000003.1"/>
</dbReference>
<evidence type="ECO:0000256" key="3">
    <source>
        <dbReference type="ARBA" id="ARBA00012201"/>
    </source>
</evidence>
<evidence type="ECO:0000256" key="16">
    <source>
        <dbReference type="ARBA" id="ARBA00064436"/>
    </source>
</evidence>
<dbReference type="GO" id="GO:0035556">
    <property type="term" value="P:intracellular signal transduction"/>
    <property type="evidence" value="ECO:0007669"/>
    <property type="project" value="InterPro"/>
</dbReference>
<dbReference type="Pfam" id="PF13424">
    <property type="entry name" value="TPR_12"/>
    <property type="match status" value="1"/>
</dbReference>
<dbReference type="PANTHER" id="PTHR11920:SF335">
    <property type="entry name" value="GUANYLATE CYCLASE"/>
    <property type="match status" value="1"/>
</dbReference>
<accession>A0A495PIK1</accession>
<evidence type="ECO:0000256" key="13">
    <source>
        <dbReference type="ARBA" id="ARBA00023239"/>
    </source>
</evidence>
<keyword evidence="5 19" id="KW-0812">Transmembrane</keyword>
<feature type="signal peptide" evidence="20">
    <location>
        <begin position="1"/>
        <end position="22"/>
    </location>
</feature>
<dbReference type="PROSITE" id="PS50125">
    <property type="entry name" value="GUANYLATE_CYCLASE_2"/>
    <property type="match status" value="1"/>
</dbReference>
<evidence type="ECO:0000256" key="7">
    <source>
        <dbReference type="ARBA" id="ARBA00022741"/>
    </source>
</evidence>
<keyword evidence="12 19" id="KW-0472">Membrane</keyword>
<feature type="chain" id="PRO_5019824602" description="Adenylate cyclase" evidence="20">
    <location>
        <begin position="23"/>
        <end position="615"/>
    </location>
</feature>
<organism evidence="22 23">
    <name type="scientific">Gillisia mitskevichiae</name>
    <dbReference type="NCBI Taxonomy" id="270921"/>
    <lineage>
        <taxon>Bacteria</taxon>
        <taxon>Pseudomonadati</taxon>
        <taxon>Bacteroidota</taxon>
        <taxon>Flavobacteriia</taxon>
        <taxon>Flavobacteriales</taxon>
        <taxon>Flavobacteriaceae</taxon>
        <taxon>Gillisia</taxon>
    </lineage>
</organism>
<dbReference type="SUPFAM" id="SSF55073">
    <property type="entry name" value="Nucleotide cyclase"/>
    <property type="match status" value="1"/>
</dbReference>
<evidence type="ECO:0000313" key="22">
    <source>
        <dbReference type="EMBL" id="RKS50513.1"/>
    </source>
</evidence>
<keyword evidence="17" id="KW-0802">TPR repeat</keyword>
<dbReference type="SUPFAM" id="SSF48452">
    <property type="entry name" value="TPR-like"/>
    <property type="match status" value="2"/>
</dbReference>
<dbReference type="SMART" id="SM00044">
    <property type="entry name" value="CYCc"/>
    <property type="match status" value="1"/>
</dbReference>
<keyword evidence="8" id="KW-0067">ATP-binding</keyword>
<protein>
    <recommendedName>
        <fullName evidence="4">Adenylate cyclase</fullName>
        <ecNumber evidence="3">4.6.1.1</ecNumber>
    </recommendedName>
    <alternativeName>
        <fullName evidence="14">ATP pyrophosphate-lyase</fullName>
    </alternativeName>
    <alternativeName>
        <fullName evidence="15">Adenylyl cyclase</fullName>
    </alternativeName>
</protein>
<dbReference type="GO" id="GO:0005886">
    <property type="term" value="C:plasma membrane"/>
    <property type="evidence" value="ECO:0007669"/>
    <property type="project" value="UniProtKB-ARBA"/>
</dbReference>
<evidence type="ECO:0000256" key="5">
    <source>
        <dbReference type="ARBA" id="ARBA00022692"/>
    </source>
</evidence>
<keyword evidence="10 19" id="KW-1133">Transmembrane helix</keyword>
<dbReference type="InterPro" id="IPR018297">
    <property type="entry name" value="A/G_cyclase_CS"/>
</dbReference>
<evidence type="ECO:0000256" key="12">
    <source>
        <dbReference type="ARBA" id="ARBA00023136"/>
    </source>
</evidence>
<keyword evidence="6" id="KW-0479">Metal-binding</keyword>
<dbReference type="SMART" id="SM00028">
    <property type="entry name" value="TPR"/>
    <property type="match status" value="5"/>
</dbReference>
<comment type="subcellular location">
    <subcellularLocation>
        <location evidence="2">Membrane</location>
    </subcellularLocation>
</comment>
<keyword evidence="23" id="KW-1185">Reference proteome</keyword>
<dbReference type="EMBL" id="RBLG01000003">
    <property type="protein sequence ID" value="RKS50513.1"/>
    <property type="molecule type" value="Genomic_DNA"/>
</dbReference>
<dbReference type="Proteomes" id="UP000276282">
    <property type="component" value="Unassembled WGS sequence"/>
</dbReference>
<dbReference type="FunFam" id="3.30.70.1230:FF:000033">
    <property type="entry name" value="Adenylate cyclase"/>
    <property type="match status" value="1"/>
</dbReference>
<proteinExistence type="inferred from homology"/>
<evidence type="ECO:0000256" key="1">
    <source>
        <dbReference type="ARBA" id="ARBA00001593"/>
    </source>
</evidence>
<comment type="catalytic activity">
    <reaction evidence="1">
        <text>ATP = 3',5'-cyclic AMP + diphosphate</text>
        <dbReference type="Rhea" id="RHEA:15389"/>
        <dbReference type="ChEBI" id="CHEBI:30616"/>
        <dbReference type="ChEBI" id="CHEBI:33019"/>
        <dbReference type="ChEBI" id="CHEBI:58165"/>
        <dbReference type="EC" id="4.6.1.1"/>
    </reaction>
</comment>
<feature type="repeat" description="TPR" evidence="17">
    <location>
        <begin position="242"/>
        <end position="275"/>
    </location>
</feature>
<dbReference type="InterPro" id="IPR011990">
    <property type="entry name" value="TPR-like_helical_dom_sf"/>
</dbReference>
<sequence>MRRQYSFLVLIAILLCCGNSTAQKSGISDSLKNIFNSRAGKPVDLDLLWDIANNEEEPDSVTKYSKLLITHGIAIGNDEKVYSGYRQLGNGLRLKGDLKQALKAYFKSLDYANKIKDKKGIAYSNIEIGNVYSLSGNTSNADLYYNKGIDELRSGEDSTSLGSALFNAGDEYLRIGNLEKAKIFTKEAELIFEKVNYPLGRAYSLGNLGRINAELGNDDLAEENLNTAIILLEELNAHNAIAEFLVSLSDVYSEKGDMDKAFRYASRSLEISKKYGFKNYIADAYQKLSELYEQIGYTAKSFQYYKDYITYRDSVRNLESIREMANLRTDFEISQKQTEVDLLNQQKKNQQNIVIGVLVALFLLMLLAFGLYRRNNFIRRTNLIIEREKIRSEHLLRNILPEGTALELMETGKVKAKKFDSVSVLFTDFVDFTHFSESLSPEELVKSVDFYFSKFDKIIEKHGLEKIKTIGDSYMCAAGVPYPMENHAVAMMYAALEILEFVEETKRDNLGIGALFEIRIGINSGPLIAGVVGSKKFAYDIWGDAVNIASRMESCSEIGKINISEDTYHLVKSTFSCKERGKIKVKNKGMIPMYFVENLKDTSTLKHNGMSTNMS</sequence>
<evidence type="ECO:0000256" key="17">
    <source>
        <dbReference type="PROSITE-ProRule" id="PRU00339"/>
    </source>
</evidence>
<dbReference type="CDD" id="cd07302">
    <property type="entry name" value="CHD"/>
    <property type="match status" value="1"/>
</dbReference>
<dbReference type="PANTHER" id="PTHR11920">
    <property type="entry name" value="GUANYLYL CYCLASE"/>
    <property type="match status" value="1"/>
</dbReference>
<dbReference type="InterPro" id="IPR029787">
    <property type="entry name" value="Nucleotide_cyclase"/>
</dbReference>
<dbReference type="InterPro" id="IPR019734">
    <property type="entry name" value="TPR_rpt"/>
</dbReference>
<evidence type="ECO:0000256" key="20">
    <source>
        <dbReference type="SAM" id="SignalP"/>
    </source>
</evidence>
<comment type="subunit">
    <text evidence="16">Homodimer. Can also exist as monomer.</text>
</comment>
<evidence type="ECO:0000256" key="14">
    <source>
        <dbReference type="ARBA" id="ARBA00032597"/>
    </source>
</evidence>
<comment type="similarity">
    <text evidence="18">Belongs to the adenylyl cyclase class-4/guanylyl cyclase family.</text>
</comment>
<evidence type="ECO:0000256" key="18">
    <source>
        <dbReference type="RuleBase" id="RU000405"/>
    </source>
</evidence>
<keyword evidence="7" id="KW-0547">Nucleotide-binding</keyword>
<dbReference type="Pfam" id="PF00211">
    <property type="entry name" value="Guanylate_cyc"/>
    <property type="match status" value="1"/>
</dbReference>
<comment type="caution">
    <text evidence="22">The sequence shown here is derived from an EMBL/GenBank/DDBJ whole genome shotgun (WGS) entry which is preliminary data.</text>
</comment>
<evidence type="ECO:0000256" key="15">
    <source>
        <dbReference type="ARBA" id="ARBA00032637"/>
    </source>
</evidence>
<feature type="transmembrane region" description="Helical" evidence="19">
    <location>
        <begin position="353"/>
        <end position="372"/>
    </location>
</feature>
<keyword evidence="9" id="KW-0460">Magnesium</keyword>
<dbReference type="AlphaFoldDB" id="A0A495PIK1"/>
<keyword evidence="11" id="KW-0115">cAMP biosynthesis</keyword>
<evidence type="ECO:0000256" key="2">
    <source>
        <dbReference type="ARBA" id="ARBA00004370"/>
    </source>
</evidence>
<evidence type="ECO:0000256" key="10">
    <source>
        <dbReference type="ARBA" id="ARBA00022989"/>
    </source>
</evidence>
<keyword evidence="20" id="KW-0732">Signal</keyword>
<evidence type="ECO:0000256" key="6">
    <source>
        <dbReference type="ARBA" id="ARBA00022723"/>
    </source>
</evidence>
<evidence type="ECO:0000256" key="4">
    <source>
        <dbReference type="ARBA" id="ARBA00021420"/>
    </source>
</evidence>
<dbReference type="GO" id="GO:0004016">
    <property type="term" value="F:adenylate cyclase activity"/>
    <property type="evidence" value="ECO:0007669"/>
    <property type="project" value="UniProtKB-EC"/>
</dbReference>
<dbReference type="GO" id="GO:0006171">
    <property type="term" value="P:cAMP biosynthetic process"/>
    <property type="evidence" value="ECO:0007669"/>
    <property type="project" value="UniProtKB-KW"/>
</dbReference>
<dbReference type="InterPro" id="IPR050401">
    <property type="entry name" value="Cyclic_nucleotide_synthase"/>
</dbReference>
<evidence type="ECO:0000256" key="9">
    <source>
        <dbReference type="ARBA" id="ARBA00022842"/>
    </source>
</evidence>
<dbReference type="OrthoDB" id="1393953at2"/>
<dbReference type="PROSITE" id="PS00452">
    <property type="entry name" value="GUANYLATE_CYCLASE_1"/>
    <property type="match status" value="1"/>
</dbReference>
<evidence type="ECO:0000313" key="23">
    <source>
        <dbReference type="Proteomes" id="UP000276282"/>
    </source>
</evidence>
<dbReference type="PROSITE" id="PS50005">
    <property type="entry name" value="TPR"/>
    <property type="match status" value="1"/>
</dbReference>
<dbReference type="InterPro" id="IPR001054">
    <property type="entry name" value="A/G_cyclase"/>
</dbReference>
<feature type="domain" description="Guanylate cyclase" evidence="21">
    <location>
        <begin position="423"/>
        <end position="553"/>
    </location>
</feature>
<evidence type="ECO:0000256" key="8">
    <source>
        <dbReference type="ARBA" id="ARBA00022840"/>
    </source>
</evidence>
<evidence type="ECO:0000259" key="21">
    <source>
        <dbReference type="PROSITE" id="PS50125"/>
    </source>
</evidence>
<keyword evidence="13 18" id="KW-0456">Lyase</keyword>
<dbReference type="EC" id="4.6.1.1" evidence="3"/>
<evidence type="ECO:0000256" key="19">
    <source>
        <dbReference type="SAM" id="Phobius"/>
    </source>
</evidence>
<dbReference type="GO" id="GO:0005524">
    <property type="term" value="F:ATP binding"/>
    <property type="evidence" value="ECO:0007669"/>
    <property type="project" value="UniProtKB-KW"/>
</dbReference>